<evidence type="ECO:0000313" key="6">
    <source>
        <dbReference type="EMBL" id="RKK65279.1"/>
    </source>
</evidence>
<dbReference type="InterPro" id="IPR027417">
    <property type="entry name" value="P-loop_NTPase"/>
</dbReference>
<dbReference type="PANTHER" id="PTHR13710:SF153">
    <property type="entry name" value="RECQ-LIKE DNA HELICASE BLM"/>
    <property type="match status" value="1"/>
</dbReference>
<evidence type="ECO:0000256" key="3">
    <source>
        <dbReference type="ARBA" id="ARBA00023235"/>
    </source>
</evidence>
<protein>
    <recommendedName>
        <fullName evidence="5">DEAD/DEAH-box helicase domain-containing protein</fullName>
    </recommendedName>
</protein>
<dbReference type="Gene3D" id="3.40.50.300">
    <property type="entry name" value="P-loop containing nucleotide triphosphate hydrolases"/>
    <property type="match status" value="1"/>
</dbReference>
<sequence length="105" mass="11563">MKGFRHNQLEAINSTLGGKDAFVLMPTGGGKSLCYQLPAVIRTGKTQGITIVVSPLLSLMQDQVDHMKALGIQAVAFNGEYSAEYKRQVMTAFEKRSPEDYIELL</sequence>
<keyword evidence="3" id="KW-0413">Isomerase</keyword>
<dbReference type="GO" id="GO:0005694">
    <property type="term" value="C:chromosome"/>
    <property type="evidence" value="ECO:0007669"/>
    <property type="project" value="TreeGrafter"/>
</dbReference>
<evidence type="ECO:0000256" key="4">
    <source>
        <dbReference type="ARBA" id="ARBA00023242"/>
    </source>
</evidence>
<dbReference type="SUPFAM" id="SSF52540">
    <property type="entry name" value="P-loop containing nucleoside triphosphate hydrolases"/>
    <property type="match status" value="1"/>
</dbReference>
<evidence type="ECO:0000313" key="7">
    <source>
        <dbReference type="Proteomes" id="UP000285860"/>
    </source>
</evidence>
<dbReference type="EMBL" id="MRCY01002275">
    <property type="protein sequence ID" value="RKK65279.1"/>
    <property type="molecule type" value="Genomic_DNA"/>
</dbReference>
<dbReference type="InterPro" id="IPR011545">
    <property type="entry name" value="DEAD/DEAH_box_helicase_dom"/>
</dbReference>
<name>A0A420MB84_FUSOX</name>
<dbReference type="AlphaFoldDB" id="A0A420MB84"/>
<dbReference type="GO" id="GO:0005634">
    <property type="term" value="C:nucleus"/>
    <property type="evidence" value="ECO:0007669"/>
    <property type="project" value="TreeGrafter"/>
</dbReference>
<evidence type="ECO:0000256" key="1">
    <source>
        <dbReference type="ARBA" id="ARBA00005446"/>
    </source>
</evidence>
<dbReference type="Proteomes" id="UP000285860">
    <property type="component" value="Unassembled WGS sequence"/>
</dbReference>
<dbReference type="GO" id="GO:0000724">
    <property type="term" value="P:double-strand break repair via homologous recombination"/>
    <property type="evidence" value="ECO:0007669"/>
    <property type="project" value="TreeGrafter"/>
</dbReference>
<organism evidence="6 7">
    <name type="scientific">Fusarium oxysporum</name>
    <name type="common">Fusarium vascular wilt</name>
    <dbReference type="NCBI Taxonomy" id="5507"/>
    <lineage>
        <taxon>Eukaryota</taxon>
        <taxon>Fungi</taxon>
        <taxon>Dikarya</taxon>
        <taxon>Ascomycota</taxon>
        <taxon>Pezizomycotina</taxon>
        <taxon>Sordariomycetes</taxon>
        <taxon>Hypocreomycetidae</taxon>
        <taxon>Hypocreales</taxon>
        <taxon>Nectriaceae</taxon>
        <taxon>Fusarium</taxon>
        <taxon>Fusarium oxysporum species complex</taxon>
    </lineage>
</organism>
<dbReference type="GO" id="GO:0005737">
    <property type="term" value="C:cytoplasm"/>
    <property type="evidence" value="ECO:0007669"/>
    <property type="project" value="TreeGrafter"/>
</dbReference>
<feature type="domain" description="DEAD/DEAH-box helicase" evidence="5">
    <location>
        <begin position="6"/>
        <end position="86"/>
    </location>
</feature>
<evidence type="ECO:0000259" key="5">
    <source>
        <dbReference type="Pfam" id="PF00270"/>
    </source>
</evidence>
<feature type="non-terminal residue" evidence="6">
    <location>
        <position position="105"/>
    </location>
</feature>
<evidence type="ECO:0000256" key="2">
    <source>
        <dbReference type="ARBA" id="ARBA00023125"/>
    </source>
</evidence>
<comment type="similarity">
    <text evidence="1">Belongs to the helicase family. RecQ subfamily.</text>
</comment>
<proteinExistence type="inferred from homology"/>
<dbReference type="VEuPathDB" id="FungiDB:FOXG_15856"/>
<dbReference type="GO" id="GO:0043138">
    <property type="term" value="F:3'-5' DNA helicase activity"/>
    <property type="evidence" value="ECO:0007669"/>
    <property type="project" value="TreeGrafter"/>
</dbReference>
<keyword evidence="2" id="KW-0238">DNA-binding</keyword>
<dbReference type="GO" id="GO:0009378">
    <property type="term" value="F:four-way junction helicase activity"/>
    <property type="evidence" value="ECO:0007669"/>
    <property type="project" value="TreeGrafter"/>
</dbReference>
<dbReference type="PANTHER" id="PTHR13710">
    <property type="entry name" value="DNA HELICASE RECQ FAMILY MEMBER"/>
    <property type="match status" value="1"/>
</dbReference>
<dbReference type="GO" id="GO:0005524">
    <property type="term" value="F:ATP binding"/>
    <property type="evidence" value="ECO:0007669"/>
    <property type="project" value="InterPro"/>
</dbReference>
<dbReference type="Pfam" id="PF00270">
    <property type="entry name" value="DEAD"/>
    <property type="match status" value="1"/>
</dbReference>
<keyword evidence="4" id="KW-0539">Nucleus</keyword>
<reference evidence="6 7" key="1">
    <citation type="journal article" date="2018" name="Sci. Rep.">
        <title>Characterisation of pathogen-specific regions and novel effector candidates in Fusarium oxysporum f. sp. cepae.</title>
        <authorList>
            <person name="Armitage A.D."/>
            <person name="Taylor A."/>
            <person name="Sobczyk M.K."/>
            <person name="Baxter L."/>
            <person name="Greenfield B.P."/>
            <person name="Bates H.J."/>
            <person name="Wilson F."/>
            <person name="Jackson A.C."/>
            <person name="Ott S."/>
            <person name="Harrison R.J."/>
            <person name="Clarkson J.P."/>
        </authorList>
    </citation>
    <scope>NUCLEOTIDE SEQUENCE [LARGE SCALE GENOMIC DNA]</scope>
    <source>
        <strain evidence="6 7">Fo_A28</strain>
    </source>
</reference>
<dbReference type="GO" id="GO:0003677">
    <property type="term" value="F:DNA binding"/>
    <property type="evidence" value="ECO:0007669"/>
    <property type="project" value="UniProtKB-KW"/>
</dbReference>
<comment type="caution">
    <text evidence="6">The sequence shown here is derived from an EMBL/GenBank/DDBJ whole genome shotgun (WGS) entry which is preliminary data.</text>
</comment>
<gene>
    <name evidence="6" type="ORF">BFJ68_g18662</name>
</gene>
<accession>A0A420MB84</accession>